<dbReference type="GO" id="GO:0030003">
    <property type="term" value="P:intracellular monoatomic cation homeostasis"/>
    <property type="evidence" value="ECO:0007669"/>
    <property type="project" value="UniProtKB-ARBA"/>
</dbReference>
<feature type="compositionally biased region" description="Polar residues" evidence="6">
    <location>
        <begin position="24"/>
        <end position="59"/>
    </location>
</feature>
<dbReference type="PANTHER" id="PTHR43840:SF4">
    <property type="entry name" value="CDF DIVALENT METAL CATION TRANSPORTER (EUROFUNG)"/>
    <property type="match status" value="1"/>
</dbReference>
<organism evidence="9 10">
    <name type="scientific">Naganishia liquefaciens</name>
    <dbReference type="NCBI Taxonomy" id="104408"/>
    <lineage>
        <taxon>Eukaryota</taxon>
        <taxon>Fungi</taxon>
        <taxon>Dikarya</taxon>
        <taxon>Basidiomycota</taxon>
        <taxon>Agaricomycotina</taxon>
        <taxon>Tremellomycetes</taxon>
        <taxon>Filobasidiales</taxon>
        <taxon>Filobasidiaceae</taxon>
        <taxon>Naganishia</taxon>
    </lineage>
</organism>
<dbReference type="EMBL" id="BLZA01000018">
    <property type="protein sequence ID" value="GHJ86399.1"/>
    <property type="molecule type" value="Genomic_DNA"/>
</dbReference>
<evidence type="ECO:0000256" key="4">
    <source>
        <dbReference type="ARBA" id="ARBA00022989"/>
    </source>
</evidence>
<feature type="domain" description="Cation efflux protein transmembrane" evidence="8">
    <location>
        <begin position="259"/>
        <end position="459"/>
    </location>
</feature>
<dbReference type="GO" id="GO:0098771">
    <property type="term" value="P:inorganic ion homeostasis"/>
    <property type="evidence" value="ECO:0007669"/>
    <property type="project" value="UniProtKB-ARBA"/>
</dbReference>
<comment type="subcellular location">
    <subcellularLocation>
        <location evidence="1">Membrane</location>
        <topology evidence="1">Multi-pass membrane protein</topology>
    </subcellularLocation>
</comment>
<dbReference type="InterPro" id="IPR036837">
    <property type="entry name" value="Cation_efflux_CTD_sf"/>
</dbReference>
<feature type="compositionally biased region" description="Polar residues" evidence="6">
    <location>
        <begin position="67"/>
        <end position="85"/>
    </location>
</feature>
<evidence type="ECO:0000313" key="9">
    <source>
        <dbReference type="EMBL" id="GHJ86399.1"/>
    </source>
</evidence>
<comment type="caution">
    <text evidence="9">The sequence shown here is derived from an EMBL/GenBank/DDBJ whole genome shotgun (WGS) entry which is preliminary data.</text>
</comment>
<evidence type="ECO:0000256" key="2">
    <source>
        <dbReference type="ARBA" id="ARBA00022448"/>
    </source>
</evidence>
<dbReference type="SUPFAM" id="SSF161111">
    <property type="entry name" value="Cation efflux protein transmembrane domain-like"/>
    <property type="match status" value="1"/>
</dbReference>
<dbReference type="InterPro" id="IPR027469">
    <property type="entry name" value="Cation_efflux_TMD_sf"/>
</dbReference>
<evidence type="ECO:0000256" key="6">
    <source>
        <dbReference type="SAM" id="MobiDB-lite"/>
    </source>
</evidence>
<accession>A0A8H3TSU3</accession>
<feature type="transmembrane region" description="Helical" evidence="7">
    <location>
        <begin position="323"/>
        <end position="341"/>
    </location>
</feature>
<dbReference type="PANTHER" id="PTHR43840">
    <property type="entry name" value="MITOCHONDRIAL METAL TRANSPORTER 1-RELATED"/>
    <property type="match status" value="1"/>
</dbReference>
<keyword evidence="10" id="KW-1185">Reference proteome</keyword>
<keyword evidence="5 7" id="KW-0472">Membrane</keyword>
<evidence type="ECO:0000313" key="10">
    <source>
        <dbReference type="Proteomes" id="UP000620104"/>
    </source>
</evidence>
<dbReference type="Pfam" id="PF01545">
    <property type="entry name" value="Cation_efflux"/>
    <property type="match status" value="1"/>
</dbReference>
<name>A0A8H3TSU3_9TREE</name>
<dbReference type="InterPro" id="IPR058533">
    <property type="entry name" value="Cation_efflux_TM"/>
</dbReference>
<feature type="region of interest" description="Disordered" evidence="6">
    <location>
        <begin position="217"/>
        <end position="244"/>
    </location>
</feature>
<dbReference type="Gene3D" id="1.20.1510.10">
    <property type="entry name" value="Cation efflux protein transmembrane domain"/>
    <property type="match status" value="1"/>
</dbReference>
<reference evidence="9" key="1">
    <citation type="submission" date="2020-07" db="EMBL/GenBank/DDBJ databases">
        <title>Draft Genome Sequence of a Deep-Sea Yeast, Naganishia (Cryptococcus) liquefaciens strain N6.</title>
        <authorList>
            <person name="Han Y.W."/>
            <person name="Kajitani R."/>
            <person name="Morimoto H."/>
            <person name="Parhat M."/>
            <person name="Tsubouchi H."/>
            <person name="Bakenova O."/>
            <person name="Ogata M."/>
            <person name="Argunhan B."/>
            <person name="Aoki R."/>
            <person name="Kajiwara S."/>
            <person name="Itoh T."/>
            <person name="Iwasaki H."/>
        </authorList>
    </citation>
    <scope>NUCLEOTIDE SEQUENCE</scope>
    <source>
        <strain evidence="9">N6</strain>
    </source>
</reference>
<feature type="transmembrane region" description="Helical" evidence="7">
    <location>
        <begin position="281"/>
        <end position="302"/>
    </location>
</feature>
<dbReference type="SUPFAM" id="SSF160240">
    <property type="entry name" value="Cation efflux protein cytoplasmic domain-like"/>
    <property type="match status" value="1"/>
</dbReference>
<evidence type="ECO:0000256" key="1">
    <source>
        <dbReference type="ARBA" id="ARBA00004141"/>
    </source>
</evidence>
<feature type="region of interest" description="Disordered" evidence="6">
    <location>
        <begin position="556"/>
        <end position="609"/>
    </location>
</feature>
<evidence type="ECO:0000256" key="7">
    <source>
        <dbReference type="SAM" id="Phobius"/>
    </source>
</evidence>
<dbReference type="OrthoDB" id="78296at2759"/>
<dbReference type="Proteomes" id="UP000620104">
    <property type="component" value="Unassembled WGS sequence"/>
</dbReference>
<feature type="compositionally biased region" description="Polar residues" evidence="6">
    <location>
        <begin position="1"/>
        <end position="12"/>
    </location>
</feature>
<feature type="transmembrane region" description="Helical" evidence="7">
    <location>
        <begin position="255"/>
        <end position="275"/>
    </location>
</feature>
<keyword evidence="4 7" id="KW-1133">Transmembrane helix</keyword>
<gene>
    <name evidence="9" type="ORF">NliqN6_2801</name>
</gene>
<dbReference type="InterPro" id="IPR050291">
    <property type="entry name" value="CDF_Transporter"/>
</dbReference>
<evidence type="ECO:0000256" key="5">
    <source>
        <dbReference type="ARBA" id="ARBA00023136"/>
    </source>
</evidence>
<feature type="transmembrane region" description="Helical" evidence="7">
    <location>
        <begin position="380"/>
        <end position="399"/>
    </location>
</feature>
<protein>
    <recommendedName>
        <fullName evidence="8">Cation efflux protein transmembrane domain-containing protein</fullName>
    </recommendedName>
</protein>
<keyword evidence="2" id="KW-0813">Transport</keyword>
<evidence type="ECO:0000259" key="8">
    <source>
        <dbReference type="Pfam" id="PF01545"/>
    </source>
</evidence>
<dbReference type="GO" id="GO:0016020">
    <property type="term" value="C:membrane"/>
    <property type="evidence" value="ECO:0007669"/>
    <property type="project" value="UniProtKB-SubCell"/>
</dbReference>
<evidence type="ECO:0000256" key="3">
    <source>
        <dbReference type="ARBA" id="ARBA00022692"/>
    </source>
</evidence>
<sequence>MTRTATDSSGRLAQSPPIDHRSLTEPSTSGSTTTAIVPSRSLTSVNHLPQGHGHSNGQSIIPPGSPSRRNTTIAVSRSSSPSRHNFASAGGHRGSTSAVSMRSKHHWDDKDLQDMIDDQAMSKHMSVIPLDEEEIKRLPRKLRKYYENMALLKEAYEEVDALLASSLPSTIVTSFKPAAHSLESAFLADTDEDLSASREWRKRDAAYGTLLTPSVDREQQNVSLNDGPNGQAGEDEPLLPSSQQKEEKREKLAKFALNVNFTINFLLLVSKGLAVLSSSSISLVASFIDSALDFLSTLIILGTSIAMGRQSDRHKYPAGKKRFEPLGVLIFAVAMIASFAQVSKSGILVYALLIICAQVFIESFQRVIGKETEEVAELSWIGIATMVSTIVIKGVVWIWCSRIPTTAVRALAQDAENDVFFNIMSLSFPAIGQALQYRLLDPVGGMVLSTYIIWQWCITLQENFINLSGRQADPHEISRVLYLVSRFRAVQAISAVEVYHIGDEIVIEIDVILPRTSSLHYAHDIGETIQGTLESLDGVARAYVHCDYNARNPMQHTVQQQQQQQQQLQQSQNRPKLVLSPAGSPLLEAGETDVEINNRNSGASKPIGQ</sequence>
<proteinExistence type="predicted"/>
<feature type="compositionally biased region" description="Low complexity" evidence="6">
    <location>
        <begin position="559"/>
        <end position="572"/>
    </location>
</feature>
<keyword evidence="3 7" id="KW-0812">Transmembrane</keyword>
<feature type="transmembrane region" description="Helical" evidence="7">
    <location>
        <begin position="347"/>
        <end position="368"/>
    </location>
</feature>
<dbReference type="Gene3D" id="3.30.70.1350">
    <property type="entry name" value="Cation efflux protein, cytoplasmic domain"/>
    <property type="match status" value="1"/>
</dbReference>
<feature type="region of interest" description="Disordered" evidence="6">
    <location>
        <begin position="1"/>
        <end position="103"/>
    </location>
</feature>
<dbReference type="GO" id="GO:0008324">
    <property type="term" value="F:monoatomic cation transmembrane transporter activity"/>
    <property type="evidence" value="ECO:0007669"/>
    <property type="project" value="InterPro"/>
</dbReference>
<dbReference type="AlphaFoldDB" id="A0A8H3TSU3"/>